<dbReference type="InterPro" id="IPR050313">
    <property type="entry name" value="Carb_Metab_HTH_regulators"/>
</dbReference>
<dbReference type="InterPro" id="IPR037171">
    <property type="entry name" value="NagB/RpiA_transferase-like"/>
</dbReference>
<evidence type="ECO:0000256" key="3">
    <source>
        <dbReference type="ARBA" id="ARBA00023163"/>
    </source>
</evidence>
<keyword evidence="1" id="KW-0678">Repressor</keyword>
<dbReference type="OrthoDB" id="9797223at2"/>
<dbReference type="PRINTS" id="PR00037">
    <property type="entry name" value="HTHLACR"/>
</dbReference>
<accession>A0A1Y5TI94</accession>
<dbReference type="EMBL" id="FWFV01000011">
    <property type="protein sequence ID" value="SLN64555.1"/>
    <property type="molecule type" value="Genomic_DNA"/>
</dbReference>
<keyword evidence="2" id="KW-0805">Transcription regulation</keyword>
<reference evidence="5 6" key="1">
    <citation type="submission" date="2017-03" db="EMBL/GenBank/DDBJ databases">
        <authorList>
            <person name="Afonso C.L."/>
            <person name="Miller P.J."/>
            <person name="Scott M.A."/>
            <person name="Spackman E."/>
            <person name="Goraichik I."/>
            <person name="Dimitrov K.M."/>
            <person name="Suarez D.L."/>
            <person name="Swayne D.E."/>
        </authorList>
    </citation>
    <scope>NUCLEOTIDE SEQUENCE [LARGE SCALE GENOMIC DNA]</scope>
    <source>
        <strain evidence="5 6">CECT 7066</strain>
    </source>
</reference>
<dbReference type="AlphaFoldDB" id="A0A1Y5TI94"/>
<dbReference type="Gene3D" id="1.10.10.10">
    <property type="entry name" value="Winged helix-like DNA-binding domain superfamily/Winged helix DNA-binding domain"/>
    <property type="match status" value="1"/>
</dbReference>
<dbReference type="STRING" id="315423.SAMN04488020_11228"/>
<keyword evidence="3" id="KW-0804">Transcription</keyword>
<dbReference type="InterPro" id="IPR001034">
    <property type="entry name" value="DeoR_HTH"/>
</dbReference>
<evidence type="ECO:0000256" key="2">
    <source>
        <dbReference type="ARBA" id="ARBA00023015"/>
    </source>
</evidence>
<dbReference type="InterPro" id="IPR014036">
    <property type="entry name" value="DeoR-like_C"/>
</dbReference>
<protein>
    <submittedName>
        <fullName evidence="5">HTH-type transcriptional repressor GlcR</fullName>
    </submittedName>
</protein>
<sequence length="254" mass="25806">MAELDLNSPEARQAMLEARAGEGASLSLPALVAEFRVSPDTVRRDLLALEARGIVRRVRGGALPVMRMVAPMATRMRSDDAAAEAVAVAALSLVEDGMVLMLDGGTTVLRLARALPALPRGLVVTPAPAVAMATLAAGTPTHLIGGRLSPFGGVAVGRSAEQAVGAVAADLALMGACGIEAGFGLSADDADEAALKAAMVAASAMSAVLTGAAKVGRRARHRVAECAALDLLVTDATPEQTAEMEETGLEIRHA</sequence>
<proteinExistence type="predicted"/>
<name>A0A1Y5TI94_9RHOB</name>
<feature type="domain" description="HTH deoR-type" evidence="4">
    <location>
        <begin position="9"/>
        <end position="64"/>
    </location>
</feature>
<evidence type="ECO:0000313" key="5">
    <source>
        <dbReference type="EMBL" id="SLN64555.1"/>
    </source>
</evidence>
<dbReference type="RefSeq" id="WP_085855179.1">
    <property type="nucleotide sequence ID" value="NZ_FOPF01000012.1"/>
</dbReference>
<dbReference type="Pfam" id="PF08220">
    <property type="entry name" value="HTH_DeoR"/>
    <property type="match status" value="1"/>
</dbReference>
<dbReference type="SMART" id="SM01134">
    <property type="entry name" value="DeoRC"/>
    <property type="match status" value="1"/>
</dbReference>
<dbReference type="GO" id="GO:0003700">
    <property type="term" value="F:DNA-binding transcription factor activity"/>
    <property type="evidence" value="ECO:0007669"/>
    <property type="project" value="InterPro"/>
</dbReference>
<dbReference type="SUPFAM" id="SSF100950">
    <property type="entry name" value="NagB/RpiA/CoA transferase-like"/>
    <property type="match status" value="1"/>
</dbReference>
<dbReference type="PANTHER" id="PTHR30363:SF4">
    <property type="entry name" value="GLYCEROL-3-PHOSPHATE REGULON REPRESSOR"/>
    <property type="match status" value="1"/>
</dbReference>
<dbReference type="SUPFAM" id="SSF46785">
    <property type="entry name" value="Winged helix' DNA-binding domain"/>
    <property type="match status" value="1"/>
</dbReference>
<dbReference type="InterPro" id="IPR036390">
    <property type="entry name" value="WH_DNA-bd_sf"/>
</dbReference>
<organism evidence="5 6">
    <name type="scientific">Palleronia marisminoris</name>
    <dbReference type="NCBI Taxonomy" id="315423"/>
    <lineage>
        <taxon>Bacteria</taxon>
        <taxon>Pseudomonadati</taxon>
        <taxon>Pseudomonadota</taxon>
        <taxon>Alphaproteobacteria</taxon>
        <taxon>Rhodobacterales</taxon>
        <taxon>Roseobacteraceae</taxon>
        <taxon>Palleronia</taxon>
    </lineage>
</organism>
<dbReference type="Proteomes" id="UP000193870">
    <property type="component" value="Unassembled WGS sequence"/>
</dbReference>
<dbReference type="InterPro" id="IPR036388">
    <property type="entry name" value="WH-like_DNA-bd_sf"/>
</dbReference>
<dbReference type="Pfam" id="PF00455">
    <property type="entry name" value="DeoRC"/>
    <property type="match status" value="1"/>
</dbReference>
<evidence type="ECO:0000256" key="1">
    <source>
        <dbReference type="ARBA" id="ARBA00022491"/>
    </source>
</evidence>
<dbReference type="SMART" id="SM00420">
    <property type="entry name" value="HTH_DEOR"/>
    <property type="match status" value="1"/>
</dbReference>
<dbReference type="PROSITE" id="PS51000">
    <property type="entry name" value="HTH_DEOR_2"/>
    <property type="match status" value="1"/>
</dbReference>
<dbReference type="PANTHER" id="PTHR30363">
    <property type="entry name" value="HTH-TYPE TRANSCRIPTIONAL REGULATOR SRLR-RELATED"/>
    <property type="match status" value="1"/>
</dbReference>
<keyword evidence="6" id="KW-1185">Reference proteome</keyword>
<gene>
    <name evidence="5" type="primary">glcR</name>
    <name evidence="5" type="ORF">PAM7066_03202</name>
</gene>
<evidence type="ECO:0000259" key="4">
    <source>
        <dbReference type="PROSITE" id="PS51000"/>
    </source>
</evidence>
<evidence type="ECO:0000313" key="6">
    <source>
        <dbReference type="Proteomes" id="UP000193870"/>
    </source>
</evidence>